<proteinExistence type="inferred from homology"/>
<dbReference type="InterPro" id="IPR009430">
    <property type="entry name" value="GvpL/GvpF"/>
</dbReference>
<protein>
    <recommendedName>
        <fullName evidence="6">Gas vesicle protein GvpL</fullName>
    </recommendedName>
</protein>
<evidence type="ECO:0008006" key="6">
    <source>
        <dbReference type="Google" id="ProtNLM"/>
    </source>
</evidence>
<accession>A0A852THS6</accession>
<evidence type="ECO:0000256" key="3">
    <source>
        <dbReference type="ARBA" id="ARBA00035643"/>
    </source>
</evidence>
<sequence length="272" mass="32181">MTHTPVGTDFIYLYGVILSEELQKAEVPVLIGIDQKKASVLKFKELAAIITPVNPHQFSQQQIDLQLKDPEWLKEKAFHHHECISAFHTQFTILPMSFCTIFQKEENLNTLLHEQYDAILQQLTRFKDKQEWNLKIYCNSEQAFSYVVQHNPSVLELRENIASMPKGKQFIMKKKLDQLITNELEKEQSQWWQRIEHHLQPFFSLSRLRKNWGREITERKDDMIVNCDFLIDKKETEQFLTKVQELEHTFSALGCTFQVSGPWPPYHFSKEN</sequence>
<dbReference type="AlphaFoldDB" id="A0A852THS6"/>
<evidence type="ECO:0000313" key="5">
    <source>
        <dbReference type="Proteomes" id="UP000548423"/>
    </source>
</evidence>
<dbReference type="EMBL" id="JACCBX010000007">
    <property type="protein sequence ID" value="NYE06808.1"/>
    <property type="molecule type" value="Genomic_DNA"/>
</dbReference>
<comment type="subcellular location">
    <subcellularLocation>
        <location evidence="2">Gas vesicle</location>
    </subcellularLocation>
</comment>
<evidence type="ECO:0000256" key="2">
    <source>
        <dbReference type="ARBA" id="ARBA00035108"/>
    </source>
</evidence>
<reference evidence="5" key="1">
    <citation type="submission" date="2020-07" db="EMBL/GenBank/DDBJ databases">
        <authorList>
            <person name="Partida-Martinez L."/>
            <person name="Huntemann M."/>
            <person name="Clum A."/>
            <person name="Wang J."/>
            <person name="Palaniappan K."/>
            <person name="Ritter S."/>
            <person name="Chen I.-M."/>
            <person name="Stamatis D."/>
            <person name="Reddy T."/>
            <person name="O'Malley R."/>
            <person name="Daum C."/>
            <person name="Shapiro N."/>
            <person name="Ivanova N."/>
            <person name="Kyrpides N."/>
            <person name="Woyke T."/>
        </authorList>
    </citation>
    <scope>NUCLEOTIDE SEQUENCE [LARGE SCALE GENOMIC DNA]</scope>
    <source>
        <strain evidence="5">AT2.8</strain>
    </source>
</reference>
<reference evidence="5" key="2">
    <citation type="submission" date="2020-08" db="EMBL/GenBank/DDBJ databases">
        <title>The Agave Microbiome: Exploring the role of microbial communities in plant adaptations to desert environments.</title>
        <authorList>
            <person name="Partida-Martinez L.P."/>
        </authorList>
    </citation>
    <scope>NUCLEOTIDE SEQUENCE [LARGE SCALE GENOMIC DNA]</scope>
    <source>
        <strain evidence="5">AT2.8</strain>
    </source>
</reference>
<evidence type="ECO:0000256" key="1">
    <source>
        <dbReference type="ARBA" id="ARBA00022987"/>
    </source>
</evidence>
<comment type="similarity">
    <text evidence="3">Belongs to the gas vesicle GvpF/GvpL family.</text>
</comment>
<keyword evidence="1" id="KW-0304">Gas vesicle</keyword>
<dbReference type="PANTHER" id="PTHR36852">
    <property type="entry name" value="PROTEIN GVPL 2"/>
    <property type="match status" value="1"/>
</dbReference>
<organism evidence="4 5">
    <name type="scientific">Neobacillus niacini</name>
    <dbReference type="NCBI Taxonomy" id="86668"/>
    <lineage>
        <taxon>Bacteria</taxon>
        <taxon>Bacillati</taxon>
        <taxon>Bacillota</taxon>
        <taxon>Bacilli</taxon>
        <taxon>Bacillales</taxon>
        <taxon>Bacillaceae</taxon>
        <taxon>Neobacillus</taxon>
    </lineage>
</organism>
<evidence type="ECO:0000313" key="4">
    <source>
        <dbReference type="EMBL" id="NYE06808.1"/>
    </source>
</evidence>
<comment type="caution">
    <text evidence="4">The sequence shown here is derived from an EMBL/GenBank/DDBJ whole genome shotgun (WGS) entry which is preliminary data.</text>
</comment>
<gene>
    <name evidence="4" type="ORF">F4694_003588</name>
</gene>
<dbReference type="GO" id="GO:0031411">
    <property type="term" value="C:gas vesicle"/>
    <property type="evidence" value="ECO:0007669"/>
    <property type="project" value="UniProtKB-SubCell"/>
</dbReference>
<name>A0A852THS6_9BACI</name>
<dbReference type="PANTHER" id="PTHR36852:SF1">
    <property type="entry name" value="PROTEIN GVPL 2"/>
    <property type="match status" value="1"/>
</dbReference>
<dbReference type="Pfam" id="PF06386">
    <property type="entry name" value="GvpL_GvpF"/>
    <property type="match status" value="1"/>
</dbReference>
<dbReference type="GO" id="GO:0031412">
    <property type="term" value="P:gas vesicle organization"/>
    <property type="evidence" value="ECO:0007669"/>
    <property type="project" value="InterPro"/>
</dbReference>
<dbReference type="Proteomes" id="UP000548423">
    <property type="component" value="Unassembled WGS sequence"/>
</dbReference>